<keyword evidence="5" id="KW-0378">Hydrolase</keyword>
<feature type="chain" id="PRO_5037525812" description="Peptidase S1 domain-containing protein" evidence="10">
    <location>
        <begin position="20"/>
        <end position="458"/>
    </location>
</feature>
<keyword evidence="3" id="KW-0645">Protease</keyword>
<dbReference type="FunFam" id="2.40.10.10:FF:000146">
    <property type="entry name" value="Serine protease 53"/>
    <property type="match status" value="1"/>
</dbReference>
<evidence type="ECO:0000256" key="3">
    <source>
        <dbReference type="ARBA" id="ARBA00022670"/>
    </source>
</evidence>
<evidence type="ECO:0000256" key="4">
    <source>
        <dbReference type="ARBA" id="ARBA00022729"/>
    </source>
</evidence>
<keyword evidence="2" id="KW-0964">Secreted</keyword>
<accession>A0A922CI47</accession>
<protein>
    <recommendedName>
        <fullName evidence="11">Peptidase S1 domain-containing protein</fullName>
    </recommendedName>
</protein>
<gene>
    <name evidence="12" type="ORF">O3G_MSEX004608</name>
</gene>
<dbReference type="EMBL" id="JH668337">
    <property type="protein sequence ID" value="KAG6446764.1"/>
    <property type="molecule type" value="Genomic_DNA"/>
</dbReference>
<keyword evidence="4 10" id="KW-0732">Signal</keyword>
<dbReference type="Pfam" id="PF00089">
    <property type="entry name" value="Trypsin"/>
    <property type="match status" value="1"/>
</dbReference>
<keyword evidence="8" id="KW-1015">Disulfide bond</keyword>
<dbReference type="PROSITE" id="PS00134">
    <property type="entry name" value="TRYPSIN_HIS"/>
    <property type="match status" value="1"/>
</dbReference>
<evidence type="ECO:0000313" key="12">
    <source>
        <dbReference type="EMBL" id="KAG6446764.1"/>
    </source>
</evidence>
<dbReference type="GO" id="GO:0006508">
    <property type="term" value="P:proteolysis"/>
    <property type="evidence" value="ECO:0007669"/>
    <property type="project" value="UniProtKB-KW"/>
</dbReference>
<evidence type="ECO:0000259" key="11">
    <source>
        <dbReference type="PROSITE" id="PS50240"/>
    </source>
</evidence>
<comment type="caution">
    <text evidence="12">The sequence shown here is derived from an EMBL/GenBank/DDBJ whole genome shotgun (WGS) entry which is preliminary data.</text>
</comment>
<evidence type="ECO:0000256" key="5">
    <source>
        <dbReference type="ARBA" id="ARBA00022801"/>
    </source>
</evidence>
<name>A0A922CI47_MANSE</name>
<comment type="subcellular location">
    <subcellularLocation>
        <location evidence="1">Secreted</location>
    </subcellularLocation>
</comment>
<keyword evidence="7" id="KW-0865">Zymogen</keyword>
<dbReference type="GO" id="GO:0004252">
    <property type="term" value="F:serine-type endopeptidase activity"/>
    <property type="evidence" value="ECO:0007669"/>
    <property type="project" value="InterPro"/>
</dbReference>
<feature type="region of interest" description="Disordered" evidence="9">
    <location>
        <begin position="134"/>
        <end position="155"/>
    </location>
</feature>
<evidence type="ECO:0000256" key="8">
    <source>
        <dbReference type="ARBA" id="ARBA00023157"/>
    </source>
</evidence>
<dbReference type="SUPFAM" id="SSF50494">
    <property type="entry name" value="Trypsin-like serine proteases"/>
    <property type="match status" value="1"/>
</dbReference>
<dbReference type="Pfam" id="PF16030">
    <property type="entry name" value="GD_N"/>
    <property type="match status" value="1"/>
</dbReference>
<dbReference type="CDD" id="cd00190">
    <property type="entry name" value="Tryp_SPc"/>
    <property type="match status" value="1"/>
</dbReference>
<dbReference type="PANTHER" id="PTHR24260:SF143">
    <property type="entry name" value="SERINE PROTEASE GD-LIKE PROTEIN"/>
    <property type="match status" value="1"/>
</dbReference>
<evidence type="ECO:0000256" key="10">
    <source>
        <dbReference type="SAM" id="SignalP"/>
    </source>
</evidence>
<keyword evidence="6" id="KW-0720">Serine protease</keyword>
<evidence type="ECO:0000256" key="7">
    <source>
        <dbReference type="ARBA" id="ARBA00023145"/>
    </source>
</evidence>
<dbReference type="AlphaFoldDB" id="A0A922CI47"/>
<evidence type="ECO:0000256" key="1">
    <source>
        <dbReference type="ARBA" id="ARBA00004613"/>
    </source>
</evidence>
<evidence type="ECO:0000256" key="2">
    <source>
        <dbReference type="ARBA" id="ARBA00022525"/>
    </source>
</evidence>
<sequence>MYTRTAILLVLALSVPSHEQDTPPSPCPGVFEYQKPGSETGKWEGVVHLTSDVQLYSVFLNIILTEKAQLLGNWLAESTTQDNKQFRIESTELVISPAAPLDFKFFVRFDPLSKIPLLQSIKFNGQEICNAAVTTESSSEKPAPPPPLIPQDSFETKPIKKQSDNNEVTGGGVYVPGPPVGLPTIIGGGVPTNEKGTCGMVFASTTLIRKGMATGEAEWPWHIALYLTENTDNAFTCGGTLVSHLHIITAAHCVTRKESRRIWDINRFHVLLGRHNLEGSAEGAQLRFLSNIDIHDDYNPNGQLRDIAILTMKDYVAYSKWIQPACLWPEETKALDNVVNQIGIVVGWGNDGKKTSVSILNKVSAPVVDNLTCLKSLPWFYNKYISDFTYCGGFGNGSAPCNGDSGGGMMFKLGQSWFLRGLVSVAVADENRLCDPNHYVVFTDVAQFLPWIKSIVTD</sequence>
<reference evidence="12" key="1">
    <citation type="journal article" date="2016" name="Insect Biochem. Mol. Biol.">
        <title>Multifaceted biological insights from a draft genome sequence of the tobacco hornworm moth, Manduca sexta.</title>
        <authorList>
            <person name="Kanost M.R."/>
            <person name="Arrese E.L."/>
            <person name="Cao X."/>
            <person name="Chen Y.R."/>
            <person name="Chellapilla S."/>
            <person name="Goldsmith M.R."/>
            <person name="Grosse-Wilde E."/>
            <person name="Heckel D.G."/>
            <person name="Herndon N."/>
            <person name="Jiang H."/>
            <person name="Papanicolaou A."/>
            <person name="Qu J."/>
            <person name="Soulages J.L."/>
            <person name="Vogel H."/>
            <person name="Walters J."/>
            <person name="Waterhouse R.M."/>
            <person name="Ahn S.J."/>
            <person name="Almeida F.C."/>
            <person name="An C."/>
            <person name="Aqrawi P."/>
            <person name="Bretschneider A."/>
            <person name="Bryant W.B."/>
            <person name="Bucks S."/>
            <person name="Chao H."/>
            <person name="Chevignon G."/>
            <person name="Christen J.M."/>
            <person name="Clarke D.F."/>
            <person name="Dittmer N.T."/>
            <person name="Ferguson L.C.F."/>
            <person name="Garavelou S."/>
            <person name="Gordon K.H.J."/>
            <person name="Gunaratna R.T."/>
            <person name="Han Y."/>
            <person name="Hauser F."/>
            <person name="He Y."/>
            <person name="Heidel-Fischer H."/>
            <person name="Hirsh A."/>
            <person name="Hu Y."/>
            <person name="Jiang H."/>
            <person name="Kalra D."/>
            <person name="Klinner C."/>
            <person name="Konig C."/>
            <person name="Kovar C."/>
            <person name="Kroll A.R."/>
            <person name="Kuwar S.S."/>
            <person name="Lee S.L."/>
            <person name="Lehman R."/>
            <person name="Li K."/>
            <person name="Li Z."/>
            <person name="Liang H."/>
            <person name="Lovelace S."/>
            <person name="Lu Z."/>
            <person name="Mansfield J.H."/>
            <person name="McCulloch K.J."/>
            <person name="Mathew T."/>
            <person name="Morton B."/>
            <person name="Muzny D.M."/>
            <person name="Neunemann D."/>
            <person name="Ongeri F."/>
            <person name="Pauchet Y."/>
            <person name="Pu L.L."/>
            <person name="Pyrousis I."/>
            <person name="Rao X.J."/>
            <person name="Redding A."/>
            <person name="Roesel C."/>
            <person name="Sanchez-Gracia A."/>
            <person name="Schaack S."/>
            <person name="Shukla A."/>
            <person name="Tetreau G."/>
            <person name="Wang Y."/>
            <person name="Xiong G.H."/>
            <person name="Traut W."/>
            <person name="Walsh T.K."/>
            <person name="Worley K.C."/>
            <person name="Wu D."/>
            <person name="Wu W."/>
            <person name="Wu Y.Q."/>
            <person name="Zhang X."/>
            <person name="Zou Z."/>
            <person name="Zucker H."/>
            <person name="Briscoe A.D."/>
            <person name="Burmester T."/>
            <person name="Clem R.J."/>
            <person name="Feyereisen R."/>
            <person name="Grimmelikhuijzen C.J.P."/>
            <person name="Hamodrakas S.J."/>
            <person name="Hansson B.S."/>
            <person name="Huguet E."/>
            <person name="Jermiin L.S."/>
            <person name="Lan Q."/>
            <person name="Lehman H.K."/>
            <person name="Lorenzen M."/>
            <person name="Merzendorfer H."/>
            <person name="Michalopoulos I."/>
            <person name="Morton D.B."/>
            <person name="Muthukrishnan S."/>
            <person name="Oakeshott J.G."/>
            <person name="Palmer W."/>
            <person name="Park Y."/>
            <person name="Passarelli A.L."/>
            <person name="Rozas J."/>
            <person name="Schwartz L.M."/>
            <person name="Smith W."/>
            <person name="Southgate A."/>
            <person name="Vilcinskas A."/>
            <person name="Vogt R."/>
            <person name="Wang P."/>
            <person name="Werren J."/>
            <person name="Yu X.Q."/>
            <person name="Zhou J.J."/>
            <person name="Brown S.J."/>
            <person name="Scherer S.E."/>
            <person name="Richards S."/>
            <person name="Blissard G.W."/>
        </authorList>
    </citation>
    <scope>NUCLEOTIDE SEQUENCE</scope>
</reference>
<dbReference type="PANTHER" id="PTHR24260">
    <property type="match status" value="1"/>
</dbReference>
<dbReference type="PROSITE" id="PS50240">
    <property type="entry name" value="TRYPSIN_DOM"/>
    <property type="match status" value="1"/>
</dbReference>
<dbReference type="InterPro" id="IPR018114">
    <property type="entry name" value="TRYPSIN_HIS"/>
</dbReference>
<dbReference type="InterPro" id="IPR051333">
    <property type="entry name" value="CLIP_Serine_Protease"/>
</dbReference>
<dbReference type="InterPro" id="IPR001254">
    <property type="entry name" value="Trypsin_dom"/>
</dbReference>
<dbReference type="Proteomes" id="UP000791440">
    <property type="component" value="Unassembled WGS sequence"/>
</dbReference>
<dbReference type="InterPro" id="IPR009003">
    <property type="entry name" value="Peptidase_S1_PA"/>
</dbReference>
<evidence type="ECO:0000256" key="9">
    <source>
        <dbReference type="SAM" id="MobiDB-lite"/>
    </source>
</evidence>
<dbReference type="InterPro" id="IPR001314">
    <property type="entry name" value="Peptidase_S1A"/>
</dbReference>
<proteinExistence type="predicted"/>
<evidence type="ECO:0000256" key="6">
    <source>
        <dbReference type="ARBA" id="ARBA00022825"/>
    </source>
</evidence>
<dbReference type="PRINTS" id="PR00722">
    <property type="entry name" value="CHYMOTRYPSIN"/>
</dbReference>
<keyword evidence="13" id="KW-1185">Reference proteome</keyword>
<dbReference type="InterPro" id="IPR043504">
    <property type="entry name" value="Peptidase_S1_PA_chymotrypsin"/>
</dbReference>
<evidence type="ECO:0000313" key="13">
    <source>
        <dbReference type="Proteomes" id="UP000791440"/>
    </source>
</evidence>
<dbReference type="Gene3D" id="2.40.10.10">
    <property type="entry name" value="Trypsin-like serine proteases"/>
    <property type="match status" value="1"/>
</dbReference>
<reference evidence="12" key="2">
    <citation type="submission" date="2020-12" db="EMBL/GenBank/DDBJ databases">
        <authorList>
            <person name="Kanost M."/>
        </authorList>
    </citation>
    <scope>NUCLEOTIDE SEQUENCE</scope>
</reference>
<dbReference type="SMART" id="SM00020">
    <property type="entry name" value="Tryp_SPc"/>
    <property type="match status" value="1"/>
</dbReference>
<dbReference type="GO" id="GO:0005576">
    <property type="term" value="C:extracellular region"/>
    <property type="evidence" value="ECO:0007669"/>
    <property type="project" value="UniProtKB-SubCell"/>
</dbReference>
<feature type="domain" description="Peptidase S1" evidence="11">
    <location>
        <begin position="185"/>
        <end position="457"/>
    </location>
</feature>
<organism evidence="12 13">
    <name type="scientific">Manduca sexta</name>
    <name type="common">Tobacco hawkmoth</name>
    <name type="synonym">Tobacco hornworm</name>
    <dbReference type="NCBI Taxonomy" id="7130"/>
    <lineage>
        <taxon>Eukaryota</taxon>
        <taxon>Metazoa</taxon>
        <taxon>Ecdysozoa</taxon>
        <taxon>Arthropoda</taxon>
        <taxon>Hexapoda</taxon>
        <taxon>Insecta</taxon>
        <taxon>Pterygota</taxon>
        <taxon>Neoptera</taxon>
        <taxon>Endopterygota</taxon>
        <taxon>Lepidoptera</taxon>
        <taxon>Glossata</taxon>
        <taxon>Ditrysia</taxon>
        <taxon>Bombycoidea</taxon>
        <taxon>Sphingidae</taxon>
        <taxon>Sphinginae</taxon>
        <taxon>Sphingini</taxon>
        <taxon>Manduca</taxon>
    </lineage>
</organism>
<dbReference type="InterPro" id="IPR031986">
    <property type="entry name" value="GD_N"/>
</dbReference>
<feature type="signal peptide" evidence="10">
    <location>
        <begin position="1"/>
        <end position="19"/>
    </location>
</feature>